<dbReference type="SUPFAM" id="SSF55136">
    <property type="entry name" value="Probable bacterial effector-binding domain"/>
    <property type="match status" value="1"/>
</dbReference>
<proteinExistence type="predicted"/>
<dbReference type="PANTHER" id="PTHR36444">
    <property type="entry name" value="TRANSCRIPTIONAL REGULATOR PROTEIN YOBU-RELATED"/>
    <property type="match status" value="1"/>
</dbReference>
<dbReference type="InterPro" id="IPR010499">
    <property type="entry name" value="AraC_E-bd"/>
</dbReference>
<name>A0A3N1XXS1_9FIRM</name>
<dbReference type="RefSeq" id="WP_123607514.1">
    <property type="nucleotide sequence ID" value="NZ_RJVG01000001.1"/>
</dbReference>
<sequence>MNYETVYLNSKTVVGLAARTKNTDPDMTAVIGSLWNDFYQNSIYASINNKVNDKALGIYSDYEADANGEYNITVACEVEKAEEIPPCTVAKVIPAGKYAKFLVRGHMQKAVAEFWQKLWAMDLNRAYTYDFEEYQDSNVDEATIYIYISIK</sequence>
<accession>A0A3N1XXS1</accession>
<dbReference type="InterPro" id="IPR053182">
    <property type="entry name" value="YobU-like_regulator"/>
</dbReference>
<dbReference type="EMBL" id="RJVG01000001">
    <property type="protein sequence ID" value="ROR31406.1"/>
    <property type="molecule type" value="Genomic_DNA"/>
</dbReference>
<dbReference type="AlphaFoldDB" id="A0A3N1XXS1"/>
<keyword evidence="3" id="KW-1185">Reference proteome</keyword>
<evidence type="ECO:0000313" key="3">
    <source>
        <dbReference type="Proteomes" id="UP000273083"/>
    </source>
</evidence>
<dbReference type="OrthoDB" id="9801008at2"/>
<feature type="domain" description="AraC effector-binding" evidence="1">
    <location>
        <begin position="1"/>
        <end position="151"/>
    </location>
</feature>
<dbReference type="InterPro" id="IPR029441">
    <property type="entry name" value="Cass2"/>
</dbReference>
<organism evidence="2 3">
    <name type="scientific">Mobilisporobacter senegalensis</name>
    <dbReference type="NCBI Taxonomy" id="1329262"/>
    <lineage>
        <taxon>Bacteria</taxon>
        <taxon>Bacillati</taxon>
        <taxon>Bacillota</taxon>
        <taxon>Clostridia</taxon>
        <taxon>Lachnospirales</taxon>
        <taxon>Lachnospiraceae</taxon>
        <taxon>Mobilisporobacter</taxon>
    </lineage>
</organism>
<comment type="caution">
    <text evidence="2">The sequence shown here is derived from an EMBL/GenBank/DDBJ whole genome shotgun (WGS) entry which is preliminary data.</text>
</comment>
<protein>
    <submittedName>
        <fullName evidence="2">Putative transcriptional regulator YdeE</fullName>
    </submittedName>
</protein>
<evidence type="ECO:0000313" key="2">
    <source>
        <dbReference type="EMBL" id="ROR31406.1"/>
    </source>
</evidence>
<dbReference type="PANTHER" id="PTHR36444:SF2">
    <property type="entry name" value="TRANSCRIPTIONAL REGULATOR PROTEIN YOBU-RELATED"/>
    <property type="match status" value="1"/>
</dbReference>
<dbReference type="SMART" id="SM00871">
    <property type="entry name" value="AraC_E_bind"/>
    <property type="match status" value="1"/>
</dbReference>
<gene>
    <name evidence="2" type="ORF">EDD66_10122</name>
</gene>
<dbReference type="Pfam" id="PF14526">
    <property type="entry name" value="Cass2"/>
    <property type="match status" value="1"/>
</dbReference>
<dbReference type="InterPro" id="IPR011256">
    <property type="entry name" value="Reg_factor_effector_dom_sf"/>
</dbReference>
<dbReference type="Gene3D" id="3.20.80.10">
    <property type="entry name" value="Regulatory factor, effector binding domain"/>
    <property type="match status" value="1"/>
</dbReference>
<dbReference type="Proteomes" id="UP000273083">
    <property type="component" value="Unassembled WGS sequence"/>
</dbReference>
<evidence type="ECO:0000259" key="1">
    <source>
        <dbReference type="SMART" id="SM00871"/>
    </source>
</evidence>
<reference evidence="2 3" key="1">
    <citation type="submission" date="2018-11" db="EMBL/GenBank/DDBJ databases">
        <title>Genomic Encyclopedia of Type Strains, Phase IV (KMG-IV): sequencing the most valuable type-strain genomes for metagenomic binning, comparative biology and taxonomic classification.</title>
        <authorList>
            <person name="Goeker M."/>
        </authorList>
    </citation>
    <scope>NUCLEOTIDE SEQUENCE [LARGE SCALE GENOMIC DNA]</scope>
    <source>
        <strain evidence="2 3">DSM 26537</strain>
    </source>
</reference>